<gene>
    <name evidence="2" type="ORF">C2845_PM15G20270</name>
</gene>
<evidence type="ECO:0000313" key="2">
    <source>
        <dbReference type="EMBL" id="RLM75330.1"/>
    </source>
</evidence>
<dbReference type="STRING" id="4540.A0A3L6QAU9"/>
<sequence>MAAGEDEIAGEEREKAAPSAPAPRKRTRAAITDGGASVARICDDVAVNILARLPARAAVACTALSKHHGGLIRSPEFGSLHCRLGAPLPRPHIAYVATAPIRRRPDQEDPASVFRGFHVAGAGLSGGAPMRALTGWRHLGTEYVSTSNGVVLLASAEFSAPCRCTLWNPAVADVAREVTVPEPPPKSVSCWG</sequence>
<dbReference type="OrthoDB" id="691722at2759"/>
<reference evidence="3" key="1">
    <citation type="journal article" date="2019" name="Nat. Commun.">
        <title>The genome of broomcorn millet.</title>
        <authorList>
            <person name="Zou C."/>
            <person name="Miki D."/>
            <person name="Li D."/>
            <person name="Tang Q."/>
            <person name="Xiao L."/>
            <person name="Rajput S."/>
            <person name="Deng P."/>
            <person name="Jia W."/>
            <person name="Huang R."/>
            <person name="Zhang M."/>
            <person name="Sun Y."/>
            <person name="Hu J."/>
            <person name="Fu X."/>
            <person name="Schnable P.S."/>
            <person name="Li F."/>
            <person name="Zhang H."/>
            <person name="Feng B."/>
            <person name="Zhu X."/>
            <person name="Liu R."/>
            <person name="Schnable J.C."/>
            <person name="Zhu J.-K."/>
            <person name="Zhang H."/>
        </authorList>
    </citation>
    <scope>NUCLEOTIDE SEQUENCE [LARGE SCALE GENOMIC DNA]</scope>
</reference>
<proteinExistence type="predicted"/>
<keyword evidence="3" id="KW-1185">Reference proteome</keyword>
<dbReference type="AlphaFoldDB" id="A0A3L6QAU9"/>
<evidence type="ECO:0008006" key="4">
    <source>
        <dbReference type="Google" id="ProtNLM"/>
    </source>
</evidence>
<dbReference type="EMBL" id="PQIB02000013">
    <property type="protein sequence ID" value="RLM75330.1"/>
    <property type="molecule type" value="Genomic_DNA"/>
</dbReference>
<evidence type="ECO:0000313" key="3">
    <source>
        <dbReference type="Proteomes" id="UP000275267"/>
    </source>
</evidence>
<protein>
    <recommendedName>
        <fullName evidence="4">F-box protein</fullName>
    </recommendedName>
</protein>
<dbReference type="Proteomes" id="UP000275267">
    <property type="component" value="Unassembled WGS sequence"/>
</dbReference>
<name>A0A3L6QAU9_PANMI</name>
<comment type="caution">
    <text evidence="2">The sequence shown here is derived from an EMBL/GenBank/DDBJ whole genome shotgun (WGS) entry which is preliminary data.</text>
</comment>
<feature type="region of interest" description="Disordered" evidence="1">
    <location>
        <begin position="1"/>
        <end position="28"/>
    </location>
</feature>
<organism evidence="2 3">
    <name type="scientific">Panicum miliaceum</name>
    <name type="common">Proso millet</name>
    <name type="synonym">Broomcorn millet</name>
    <dbReference type="NCBI Taxonomy" id="4540"/>
    <lineage>
        <taxon>Eukaryota</taxon>
        <taxon>Viridiplantae</taxon>
        <taxon>Streptophyta</taxon>
        <taxon>Embryophyta</taxon>
        <taxon>Tracheophyta</taxon>
        <taxon>Spermatophyta</taxon>
        <taxon>Magnoliopsida</taxon>
        <taxon>Liliopsida</taxon>
        <taxon>Poales</taxon>
        <taxon>Poaceae</taxon>
        <taxon>PACMAD clade</taxon>
        <taxon>Panicoideae</taxon>
        <taxon>Panicodae</taxon>
        <taxon>Paniceae</taxon>
        <taxon>Panicinae</taxon>
        <taxon>Panicum</taxon>
        <taxon>Panicum sect. Panicum</taxon>
    </lineage>
</organism>
<evidence type="ECO:0000256" key="1">
    <source>
        <dbReference type="SAM" id="MobiDB-lite"/>
    </source>
</evidence>
<accession>A0A3L6QAU9</accession>